<evidence type="ECO:0000256" key="6">
    <source>
        <dbReference type="ARBA" id="ARBA00022967"/>
    </source>
</evidence>
<dbReference type="EMBL" id="CAADJA010000002">
    <property type="protein sequence ID" value="VFS48985.1"/>
    <property type="molecule type" value="Genomic_DNA"/>
</dbReference>
<keyword evidence="7" id="KW-0406">Ion transport</keyword>
<keyword evidence="8" id="KW-1133">Transmembrane helix</keyword>
<name>A0A484ZLA7_9GAMM</name>
<evidence type="ECO:0000313" key="10">
    <source>
        <dbReference type="Proteomes" id="UP000373449"/>
    </source>
</evidence>
<reference evidence="9 10" key="1">
    <citation type="submission" date="2019-03" db="EMBL/GenBank/DDBJ databases">
        <authorList>
            <consortium name="Pathogen Informatics"/>
        </authorList>
    </citation>
    <scope>NUCLEOTIDE SEQUENCE [LARGE SCALE GENOMIC DNA]</scope>
    <source>
        <strain evidence="9 10">NCTC12282</strain>
    </source>
</reference>
<dbReference type="Proteomes" id="UP000373449">
    <property type="component" value="Unassembled WGS sequence"/>
</dbReference>
<sequence length="155" mass="16947">MNLAERSAMVFGQAQQADLISAVEKAGYGAEIILDEDERRARQNETAQQSIKRFRWQSALALALGGPLMLWGIFGGTMMVTSDNQPYWITVGLVTLAVMIAAGGHFYVNAWRSLMNRSATMDTLIALGTGAAWIYSISVAIWAGYFPDGSPSYLF</sequence>
<evidence type="ECO:0000256" key="5">
    <source>
        <dbReference type="ARBA" id="ARBA00022553"/>
    </source>
</evidence>
<dbReference type="GO" id="GO:0005886">
    <property type="term" value="C:plasma membrane"/>
    <property type="evidence" value="ECO:0007669"/>
    <property type="project" value="UniProtKB-SubCell"/>
</dbReference>
<dbReference type="GO" id="GO:0016787">
    <property type="term" value="F:hydrolase activity"/>
    <property type="evidence" value="ECO:0007669"/>
    <property type="project" value="UniProtKB-KW"/>
</dbReference>
<dbReference type="PANTHER" id="PTHR43520">
    <property type="entry name" value="ATP7, ISOFORM B"/>
    <property type="match status" value="1"/>
</dbReference>
<evidence type="ECO:0000256" key="3">
    <source>
        <dbReference type="ARBA" id="ARBA00022448"/>
    </source>
</evidence>
<dbReference type="PANTHER" id="PTHR43520:SF6">
    <property type="entry name" value="COPPER-EXPORTING P-TYPE ATPASE"/>
    <property type="match status" value="1"/>
</dbReference>
<feature type="transmembrane region" description="Helical" evidence="8">
    <location>
        <begin position="87"/>
        <end position="111"/>
    </location>
</feature>
<proteinExistence type="predicted"/>
<comment type="subcellular location">
    <subcellularLocation>
        <location evidence="2">Cell membrane</location>
    </subcellularLocation>
    <subcellularLocation>
        <location evidence="1">Endomembrane system</location>
        <topology evidence="1">Multi-pass membrane protein</topology>
    </subcellularLocation>
</comment>
<dbReference type="EC" id="3.6.3.-" evidence="9"/>
<keyword evidence="8" id="KW-0472">Membrane</keyword>
<dbReference type="GO" id="GO:0140581">
    <property type="term" value="F:P-type monovalent copper transporter activity"/>
    <property type="evidence" value="ECO:0007669"/>
    <property type="project" value="UniProtKB-EC"/>
</dbReference>
<evidence type="ECO:0000313" key="9">
    <source>
        <dbReference type="EMBL" id="VFS48985.1"/>
    </source>
</evidence>
<keyword evidence="4" id="KW-1003">Cell membrane</keyword>
<dbReference type="GO" id="GO:0055070">
    <property type="term" value="P:copper ion homeostasis"/>
    <property type="evidence" value="ECO:0007669"/>
    <property type="project" value="TreeGrafter"/>
</dbReference>
<keyword evidence="8" id="KW-0812">Transmembrane</keyword>
<feature type="transmembrane region" description="Helical" evidence="8">
    <location>
        <begin position="59"/>
        <end position="81"/>
    </location>
</feature>
<dbReference type="GO" id="GO:0005507">
    <property type="term" value="F:copper ion binding"/>
    <property type="evidence" value="ECO:0007669"/>
    <property type="project" value="TreeGrafter"/>
</dbReference>
<protein>
    <submittedName>
        <fullName evidence="9">Copper-exporting P-type ATPase A</fullName>
        <ecNumber evidence="9">3.6.3.-</ecNumber>
    </submittedName>
</protein>
<evidence type="ECO:0000256" key="7">
    <source>
        <dbReference type="ARBA" id="ARBA00023065"/>
    </source>
</evidence>
<keyword evidence="6" id="KW-1278">Translocase</keyword>
<keyword evidence="9" id="KW-0378">Hydrolase</keyword>
<keyword evidence="3" id="KW-0813">Transport</keyword>
<dbReference type="AlphaFoldDB" id="A0A484ZLA7"/>
<keyword evidence="5" id="KW-0597">Phosphoprotein</keyword>
<gene>
    <name evidence="9" type="primary">copA_4</name>
    <name evidence="9" type="ORF">NCTC12282_03476</name>
</gene>
<evidence type="ECO:0000256" key="2">
    <source>
        <dbReference type="ARBA" id="ARBA00004236"/>
    </source>
</evidence>
<feature type="transmembrane region" description="Helical" evidence="8">
    <location>
        <begin position="123"/>
        <end position="145"/>
    </location>
</feature>
<dbReference type="GO" id="GO:0043682">
    <property type="term" value="F:P-type divalent copper transporter activity"/>
    <property type="evidence" value="ECO:0007669"/>
    <property type="project" value="TreeGrafter"/>
</dbReference>
<evidence type="ECO:0000256" key="8">
    <source>
        <dbReference type="SAM" id="Phobius"/>
    </source>
</evidence>
<accession>A0A484ZLA7</accession>
<organism evidence="9 10">
    <name type="scientific">Budvicia aquatica</name>
    <dbReference type="NCBI Taxonomy" id="82979"/>
    <lineage>
        <taxon>Bacteria</taxon>
        <taxon>Pseudomonadati</taxon>
        <taxon>Pseudomonadota</taxon>
        <taxon>Gammaproteobacteria</taxon>
        <taxon>Enterobacterales</taxon>
        <taxon>Budviciaceae</taxon>
        <taxon>Budvicia</taxon>
    </lineage>
</organism>
<evidence type="ECO:0000256" key="1">
    <source>
        <dbReference type="ARBA" id="ARBA00004127"/>
    </source>
</evidence>
<evidence type="ECO:0000256" key="4">
    <source>
        <dbReference type="ARBA" id="ARBA00022475"/>
    </source>
</evidence>